<dbReference type="EMBL" id="JBIRPU010000022">
    <property type="protein sequence ID" value="MFI0795876.1"/>
    <property type="molecule type" value="Genomic_DNA"/>
</dbReference>
<reference evidence="1 2" key="1">
    <citation type="submission" date="2024-10" db="EMBL/GenBank/DDBJ databases">
        <title>The Natural Products Discovery Center: Release of the First 8490 Sequenced Strains for Exploring Actinobacteria Biosynthetic Diversity.</title>
        <authorList>
            <person name="Kalkreuter E."/>
            <person name="Kautsar S.A."/>
            <person name="Yang D."/>
            <person name="Bader C.D."/>
            <person name="Teijaro C.N."/>
            <person name="Fluegel L."/>
            <person name="Davis C.M."/>
            <person name="Simpson J.R."/>
            <person name="Lauterbach L."/>
            <person name="Steele A.D."/>
            <person name="Gui C."/>
            <person name="Meng S."/>
            <person name="Li G."/>
            <person name="Viehrig K."/>
            <person name="Ye F."/>
            <person name="Su P."/>
            <person name="Kiefer A.F."/>
            <person name="Nichols A."/>
            <person name="Cepeda A.J."/>
            <person name="Yan W."/>
            <person name="Fan B."/>
            <person name="Jiang Y."/>
            <person name="Adhikari A."/>
            <person name="Zheng C.-J."/>
            <person name="Schuster L."/>
            <person name="Cowan T.M."/>
            <person name="Smanski M.J."/>
            <person name="Chevrette M.G."/>
            <person name="De Carvalho L.P.S."/>
            <person name="Shen B."/>
        </authorList>
    </citation>
    <scope>NUCLEOTIDE SEQUENCE [LARGE SCALE GENOMIC DNA]</scope>
    <source>
        <strain evidence="1 2">NPDC021253</strain>
    </source>
</reference>
<gene>
    <name evidence="1" type="ORF">ACH4OY_24800</name>
</gene>
<dbReference type="Proteomes" id="UP001611075">
    <property type="component" value="Unassembled WGS sequence"/>
</dbReference>
<evidence type="ECO:0000313" key="1">
    <source>
        <dbReference type="EMBL" id="MFI0795876.1"/>
    </source>
</evidence>
<keyword evidence="2" id="KW-1185">Reference proteome</keyword>
<organism evidence="1 2">
    <name type="scientific">Micromonospora rubida</name>
    <dbReference type="NCBI Taxonomy" id="2697657"/>
    <lineage>
        <taxon>Bacteria</taxon>
        <taxon>Bacillati</taxon>
        <taxon>Actinomycetota</taxon>
        <taxon>Actinomycetes</taxon>
        <taxon>Micromonosporales</taxon>
        <taxon>Micromonosporaceae</taxon>
        <taxon>Micromonospora</taxon>
    </lineage>
</organism>
<comment type="caution">
    <text evidence="1">The sequence shown here is derived from an EMBL/GenBank/DDBJ whole genome shotgun (WGS) entry which is preliminary data.</text>
</comment>
<protein>
    <submittedName>
        <fullName evidence="1">Uncharacterized protein</fullName>
    </submittedName>
</protein>
<sequence>MSRYLDDAYALSRSDEVPAEVRGPVVAELCRSAVEAACHQRAWRTRVARGVPHDEIEAAVASSRRLTTTMALAVFDDAERGGEVLGWPGRRAGDAYRACREGMHGAYLADLPGLVADTRALAGALS</sequence>
<dbReference type="RefSeq" id="WP_396683485.1">
    <property type="nucleotide sequence ID" value="NZ_JBIRPU010000022.1"/>
</dbReference>
<evidence type="ECO:0000313" key="2">
    <source>
        <dbReference type="Proteomes" id="UP001611075"/>
    </source>
</evidence>
<name>A0ABW7SQA5_9ACTN</name>
<proteinExistence type="predicted"/>
<accession>A0ABW7SQA5</accession>